<dbReference type="EMBL" id="KN847534">
    <property type="protein sequence ID" value="KIW06938.1"/>
    <property type="molecule type" value="Genomic_DNA"/>
</dbReference>
<dbReference type="GO" id="GO:0031267">
    <property type="term" value="F:small GTPase binding"/>
    <property type="evidence" value="ECO:0007669"/>
    <property type="project" value="TreeGrafter"/>
</dbReference>
<dbReference type="Pfam" id="PF00566">
    <property type="entry name" value="RabGAP-TBC"/>
    <property type="match status" value="1"/>
</dbReference>
<dbReference type="RefSeq" id="XP_016216806.1">
    <property type="nucleotide sequence ID" value="XM_016355670.1"/>
</dbReference>
<feature type="domain" description="Rab-GAP TBC" evidence="3">
    <location>
        <begin position="588"/>
        <end position="780"/>
    </location>
</feature>
<dbReference type="InterPro" id="IPR000195">
    <property type="entry name" value="Rab-GAP-TBC_dom"/>
</dbReference>
<dbReference type="Gene3D" id="1.10.8.270">
    <property type="entry name" value="putative rabgap domain of human tbc1 domain family member 14 like domains"/>
    <property type="match status" value="1"/>
</dbReference>
<dbReference type="PANTHER" id="PTHR47219">
    <property type="entry name" value="RAB GTPASE-ACTIVATING PROTEIN 1-LIKE"/>
    <property type="match status" value="1"/>
</dbReference>
<evidence type="ECO:0000256" key="1">
    <source>
        <dbReference type="SAM" id="Coils"/>
    </source>
</evidence>
<feature type="compositionally biased region" description="Basic and acidic residues" evidence="2">
    <location>
        <begin position="319"/>
        <end position="332"/>
    </location>
</feature>
<dbReference type="InterPro" id="IPR050302">
    <property type="entry name" value="Rab_GAP_TBC_domain"/>
</dbReference>
<feature type="compositionally biased region" description="Polar residues" evidence="2">
    <location>
        <begin position="418"/>
        <end position="431"/>
    </location>
</feature>
<dbReference type="PROSITE" id="PS50086">
    <property type="entry name" value="TBC_RABGAP"/>
    <property type="match status" value="1"/>
</dbReference>
<dbReference type="InterPro" id="IPR035969">
    <property type="entry name" value="Rab-GAP_TBC_sf"/>
</dbReference>
<protein>
    <recommendedName>
        <fullName evidence="3">Rab-GAP TBC domain-containing protein</fullName>
    </recommendedName>
</protein>
<feature type="compositionally biased region" description="Polar residues" evidence="2">
    <location>
        <begin position="273"/>
        <end position="296"/>
    </location>
</feature>
<gene>
    <name evidence="4" type="ORF">PV09_02599</name>
</gene>
<dbReference type="PANTHER" id="PTHR47219:SF20">
    <property type="entry name" value="TBC1 DOMAIN FAMILY MEMBER 2B"/>
    <property type="match status" value="1"/>
</dbReference>
<dbReference type="STRING" id="253628.A0A0D1Z1Y3"/>
<keyword evidence="1" id="KW-0175">Coiled coil</keyword>
<dbReference type="FunFam" id="1.10.8.270:FF:000026">
    <property type="entry name" value="TBC (Tre-2/Bub2/Cdc16) domain family"/>
    <property type="match status" value="1"/>
</dbReference>
<dbReference type="AlphaFoldDB" id="A0A0D1Z1Y3"/>
<dbReference type="SUPFAM" id="SSF47923">
    <property type="entry name" value="Ypt/Rab-GAP domain of gyp1p"/>
    <property type="match status" value="2"/>
</dbReference>
<feature type="coiled-coil region" evidence="1">
    <location>
        <begin position="202"/>
        <end position="236"/>
    </location>
</feature>
<dbReference type="HOGENOM" id="CLU_333757_0_0_1"/>
<evidence type="ECO:0000256" key="2">
    <source>
        <dbReference type="SAM" id="MobiDB-lite"/>
    </source>
</evidence>
<dbReference type="OrthoDB" id="294251at2759"/>
<organism evidence="4 5">
    <name type="scientific">Verruconis gallopava</name>
    <dbReference type="NCBI Taxonomy" id="253628"/>
    <lineage>
        <taxon>Eukaryota</taxon>
        <taxon>Fungi</taxon>
        <taxon>Dikarya</taxon>
        <taxon>Ascomycota</taxon>
        <taxon>Pezizomycotina</taxon>
        <taxon>Dothideomycetes</taxon>
        <taxon>Pleosporomycetidae</taxon>
        <taxon>Venturiales</taxon>
        <taxon>Sympoventuriaceae</taxon>
        <taxon>Verruconis</taxon>
    </lineage>
</organism>
<evidence type="ECO:0000259" key="3">
    <source>
        <dbReference type="PROSITE" id="PS50086"/>
    </source>
</evidence>
<proteinExistence type="predicted"/>
<dbReference type="Proteomes" id="UP000053259">
    <property type="component" value="Unassembled WGS sequence"/>
</dbReference>
<dbReference type="GO" id="GO:0005096">
    <property type="term" value="F:GTPase activator activity"/>
    <property type="evidence" value="ECO:0007669"/>
    <property type="project" value="TreeGrafter"/>
</dbReference>
<feature type="compositionally biased region" description="Low complexity" evidence="2">
    <location>
        <begin position="41"/>
        <end position="53"/>
    </location>
</feature>
<reference evidence="4 5" key="1">
    <citation type="submission" date="2015-01" db="EMBL/GenBank/DDBJ databases">
        <title>The Genome Sequence of Ochroconis gallopava CBS43764.</title>
        <authorList>
            <consortium name="The Broad Institute Genomics Platform"/>
            <person name="Cuomo C."/>
            <person name="de Hoog S."/>
            <person name="Gorbushina A."/>
            <person name="Stielow B."/>
            <person name="Teixiera M."/>
            <person name="Abouelleil A."/>
            <person name="Chapman S.B."/>
            <person name="Priest M."/>
            <person name="Young S.K."/>
            <person name="Wortman J."/>
            <person name="Nusbaum C."/>
            <person name="Birren B."/>
        </authorList>
    </citation>
    <scope>NUCLEOTIDE SEQUENCE [LARGE SCALE GENOMIC DNA]</scope>
    <source>
        <strain evidence="4 5">CBS 43764</strain>
    </source>
</reference>
<dbReference type="SMART" id="SM00164">
    <property type="entry name" value="TBC"/>
    <property type="match status" value="1"/>
</dbReference>
<feature type="compositionally biased region" description="Low complexity" evidence="2">
    <location>
        <begin position="398"/>
        <end position="408"/>
    </location>
</feature>
<dbReference type="GeneID" id="27310572"/>
<dbReference type="EMBL" id="KN847534">
    <property type="protein sequence ID" value="KIW06937.1"/>
    <property type="molecule type" value="Genomic_DNA"/>
</dbReference>
<feature type="region of interest" description="Disordered" evidence="2">
    <location>
        <begin position="387"/>
        <end position="431"/>
    </location>
</feature>
<feature type="compositionally biased region" description="Polar residues" evidence="2">
    <location>
        <begin position="85"/>
        <end position="116"/>
    </location>
</feature>
<evidence type="ECO:0000313" key="5">
    <source>
        <dbReference type="Proteomes" id="UP000053259"/>
    </source>
</evidence>
<sequence length="856" mass="93674">MDSKGAKSIRGKRSASHIAASASSRRTSTEAVTGSPKVLTSFPSLSPDSSASPVRRKRSSREATRSNNSLVDGTIVGHLDRRSSASRSCGPSRRTSSEGSNPETPVQPRKQTSSIGKTLRGAASLHKSILAGLTFRSSAQEDSPGAVFKDPDWNAADPLENASDDQVQRVIENHGGPISILRQYSKDLAECNARIATERNMKLDLMDQNRRLRDENELLKLQLEEQNRKYKNVQNLFKRFVRPEYPGQIQIVDSPNGHYVLDSTNGEMIEPQKPSTRSSKPASIRTVGSGTSSNVVENLLNKPPTQDASVSLKAIAARNKRESKDGRKESRSNRGSVSLRPDSLELRAPIEVETLPPALRDDKGASYDIPIDRLGFFFTASRETRQQEALPYQPGELSESSSVNSFPVSDDDIEESLKTPNSQDDASSYLVSTGASNSGELLCYAPSGPAVRFISNPSGGVRMFIDVSGPNTPTAEMTRSTSSEILSQSTATIVPTSASGTMVTPTKASESTRALNALLEKLNEAHDRQQRIRMSEWMAFHTQLRANIPAALARASSDYGMADISRLCSKGTVSAETWKKFNTLIVSGIPISLRREVWMERSGANSLLEPGKFQALLSETELAQSIRNEIAADVERTLGNNVYFRNGIGKTKLTDVLVAYAQYNPTIGYSQGLNIIAANLLLMLPSAEDAFWLLAAIIENILPPEYYDQDGMVSSRALDTDGKVLISYVVDLLGNNLHKHLRTHMVNLDMFTPGWFISAFAACLSGEPLYRIWDILFGLCDGRYMFCFALALLKINKRGLLACKDSEELMLYLGGKMTNAAVGLDVLIREGVRMGGYVTKEDLEKRREAVRASANG</sequence>
<accession>A0A0D1Z1Y3</accession>
<feature type="region of interest" description="Disordered" evidence="2">
    <location>
        <begin position="263"/>
        <end position="342"/>
    </location>
</feature>
<dbReference type="RefSeq" id="XP_016216807.1">
    <property type="nucleotide sequence ID" value="XM_016355671.1"/>
</dbReference>
<feature type="compositionally biased region" description="Low complexity" evidence="2">
    <location>
        <begin position="16"/>
        <end position="33"/>
    </location>
</feature>
<evidence type="ECO:0000313" key="4">
    <source>
        <dbReference type="EMBL" id="KIW06937.1"/>
    </source>
</evidence>
<name>A0A0D1Z1Y3_9PEZI</name>
<dbReference type="Gene3D" id="1.10.472.80">
    <property type="entry name" value="Ypt/Rab-GAP domain of gyp1p, domain 3"/>
    <property type="match status" value="1"/>
</dbReference>
<dbReference type="VEuPathDB" id="FungiDB:PV09_02599"/>
<keyword evidence="5" id="KW-1185">Reference proteome</keyword>
<feature type="region of interest" description="Disordered" evidence="2">
    <location>
        <begin position="1"/>
        <end position="119"/>
    </location>
</feature>